<dbReference type="InterPro" id="IPR002772">
    <property type="entry name" value="Glyco_hydro_3_C"/>
</dbReference>
<dbReference type="InterPro" id="IPR026891">
    <property type="entry name" value="Fn3-like"/>
</dbReference>
<keyword evidence="7" id="KW-0326">Glycosidase</keyword>
<dbReference type="GO" id="GO:0031222">
    <property type="term" value="P:arabinan catabolic process"/>
    <property type="evidence" value="ECO:0007669"/>
    <property type="project" value="TreeGrafter"/>
</dbReference>
<dbReference type="InterPro" id="IPR036881">
    <property type="entry name" value="Glyco_hydro_3_C_sf"/>
</dbReference>
<dbReference type="OMA" id="GLPNYQV"/>
<evidence type="ECO:0000256" key="6">
    <source>
        <dbReference type="ARBA" id="ARBA00023180"/>
    </source>
</evidence>
<evidence type="ECO:0000313" key="11">
    <source>
        <dbReference type="Proteomes" id="UP000596660"/>
    </source>
</evidence>
<dbReference type="Gene3D" id="3.40.50.1700">
    <property type="entry name" value="Glycoside hydrolase family 3 C-terminal domain"/>
    <property type="match status" value="1"/>
</dbReference>
<dbReference type="PRINTS" id="PR00133">
    <property type="entry name" value="GLHYDRLASE3"/>
</dbReference>
<dbReference type="FunFam" id="3.40.50.1700:FF:000001">
    <property type="entry name" value="probable beta-D-xylosidase 2"/>
    <property type="match status" value="1"/>
</dbReference>
<dbReference type="InterPro" id="IPR001764">
    <property type="entry name" value="Glyco_hydro_3_N"/>
</dbReference>
<accession>A0A803MS32</accession>
<comment type="similarity">
    <text evidence="8">Belongs to the pyridoxal phosphate-binding protein YggS/PROSC family.</text>
</comment>
<keyword evidence="6" id="KW-0325">Glycoprotein</keyword>
<dbReference type="FunFam" id="3.20.20.300:FF:000004">
    <property type="entry name" value="probable beta-D-xylosidase 7"/>
    <property type="match status" value="1"/>
</dbReference>
<proteinExistence type="inferred from homology"/>
<dbReference type="GO" id="GO:0005576">
    <property type="term" value="C:extracellular region"/>
    <property type="evidence" value="ECO:0007669"/>
    <property type="project" value="UniProtKB-SubCell"/>
</dbReference>
<dbReference type="Pfam" id="PF01168">
    <property type="entry name" value="Ala_racemase_N"/>
    <property type="match status" value="1"/>
</dbReference>
<keyword evidence="8" id="KW-0663">Pyridoxal phosphate</keyword>
<dbReference type="SUPFAM" id="SSF51419">
    <property type="entry name" value="PLP-binding barrel"/>
    <property type="match status" value="1"/>
</dbReference>
<evidence type="ECO:0000259" key="9">
    <source>
        <dbReference type="SMART" id="SM01217"/>
    </source>
</evidence>
<evidence type="ECO:0000256" key="2">
    <source>
        <dbReference type="ARBA" id="ARBA00005336"/>
    </source>
</evidence>
<keyword evidence="3" id="KW-0964">Secreted</keyword>
<evidence type="ECO:0000256" key="4">
    <source>
        <dbReference type="ARBA" id="ARBA00022729"/>
    </source>
</evidence>
<sequence>MAATSAMEGVPAAALRSVLHRVGQAAERSGRSSDQVKVVAVSKTKPVSVLREVYDAGHRCFGENYVQEIIDKAPQLPEDIEWHFIGNLQSNKVKVLLNGVPNLYMVESVDDQKIANHLDRAVGNLGRKPLKVLVQVNTSGETSKFGVEPSECVDLAKHVCQNCPNLEFCGLMTIGMLDYTSTPENFKTLANCRSEACRTLGLKEEQCELSMGMSSDFELAMHQGWCNQASKSAQMSAAATLEKENNAWETTRSKLSSSSFLSQWSFTSRFAARDLVSRLSLNEKAEQLVNSARGIPRLGVPAYEWWSEALHGVSNTGPGVRFNGTIPGATSFPAVILSAASFNASLWYKMGQVVSTEARAMYNAGLAGLTYWSPNVNVYRDPRWGRGQETPGEDPLVVSKYAVNYVRGLQEVDISGNRNMLKVSSCCKHYTAYDLDNWKGVDRFHFDAKVSKQDLEDTYQPPFKSCVEKGRVSSVMCSYNRVNGIPTCADPNLLKGIVREQWNLNGYVVTDCDSIQVFYESINYTASPEDAVALALKAGVNMNCGDFLRKYTVRTVNERKVEESVVDQALIYNYIVLMRLGFFDGDPRKHPFGKLRPSDVCTKDHKKLALDAAKQGIVLLENKGSTLPLSSKYVRKLAVIGPNANATKTMLSNYAGVPCKYTSPLQGFQKYVKRVYYKSGCQDVKCQDKSSIKAAAKVAAAADVVVLVVGLDQSVEAEGLDRVNLTLPGYQKSLVEKVTNAAKGKVILVIMSAGPIDVSFAIKLKKIRAILWVGYPGQEGGEAIAQVVFGYHNPSGRTPVTWYRKEYVDLIPMTNMNMRKDRSRRLPGRTYRFFTGKTVYEFGHGLSYTTFIKFLIHAPSKITIKRSFEQNFNNTSNQTLFLPTDKQADDKMIIDVSEVNCKKLDYAVAIGVKNEGKMDGGHVVLVFWKPPVWSEFKGAPNIQLVGFERVEVKAGKTELAVVKVNVCEAFSLVNEQGDRKLVTGRHELVIGSPSEKWLSHKFTLRADETIKDHQI</sequence>
<comment type="similarity">
    <text evidence="2">Belongs to the glycosyl hydrolase 3 family.</text>
</comment>
<dbReference type="InterPro" id="IPR011078">
    <property type="entry name" value="PyrdxlP_homeostasis"/>
</dbReference>
<dbReference type="Gene3D" id="2.60.40.10">
    <property type="entry name" value="Immunoglobulins"/>
    <property type="match status" value="1"/>
</dbReference>
<comment type="subcellular location">
    <subcellularLocation>
        <location evidence="1">Secreted</location>
    </subcellularLocation>
</comment>
<dbReference type="Gene3D" id="3.20.20.300">
    <property type="entry name" value="Glycoside hydrolase, family 3, N-terminal domain"/>
    <property type="match status" value="1"/>
</dbReference>
<comment type="function">
    <text evidence="8">Pyridoxal 5'-phosphate (PLP)-binding protein, which may be involved in intracellular homeostatic regulation of pyridoxal 5'-phosphate (PLP), the active form of vitamin B6.</text>
</comment>
<keyword evidence="11" id="KW-1185">Reference proteome</keyword>
<dbReference type="InterPro" id="IPR001608">
    <property type="entry name" value="Ala_racemase_N"/>
</dbReference>
<dbReference type="CDD" id="cd06822">
    <property type="entry name" value="PLPDE_III_YBL036c_euk"/>
    <property type="match status" value="1"/>
</dbReference>
<evidence type="ECO:0000256" key="1">
    <source>
        <dbReference type="ARBA" id="ARBA00004613"/>
    </source>
</evidence>
<reference evidence="10" key="1">
    <citation type="journal article" date="2017" name="Nature">
        <title>The genome of Chenopodium quinoa.</title>
        <authorList>
            <person name="Jarvis D.E."/>
            <person name="Ho Y.S."/>
            <person name="Lightfoot D.J."/>
            <person name="Schmoeckel S.M."/>
            <person name="Li B."/>
            <person name="Borm T.J.A."/>
            <person name="Ohyanagi H."/>
            <person name="Mineta K."/>
            <person name="Michell C.T."/>
            <person name="Saber N."/>
            <person name="Kharbatia N.M."/>
            <person name="Rupper R.R."/>
            <person name="Sharp A.R."/>
            <person name="Dally N."/>
            <person name="Boughton B.A."/>
            <person name="Woo Y.H."/>
            <person name="Gao G."/>
            <person name="Schijlen E.G.W.M."/>
            <person name="Guo X."/>
            <person name="Momin A.A."/>
            <person name="Negrao S."/>
            <person name="Al-Babili S."/>
            <person name="Gehring C."/>
            <person name="Roessner U."/>
            <person name="Jung C."/>
            <person name="Murphy K."/>
            <person name="Arold S.T."/>
            <person name="Gojobori T."/>
            <person name="van der Linden C.G."/>
            <person name="van Loo E.N."/>
            <person name="Jellen E.N."/>
            <person name="Maughan P.J."/>
            <person name="Tester M."/>
        </authorList>
    </citation>
    <scope>NUCLEOTIDE SEQUENCE [LARGE SCALE GENOMIC DNA]</scope>
    <source>
        <strain evidence="10">cv. PI 614886</strain>
    </source>
</reference>
<feature type="domain" description="Fibronectin type III-like" evidence="9">
    <location>
        <begin position="922"/>
        <end position="994"/>
    </location>
</feature>
<evidence type="ECO:0000256" key="8">
    <source>
        <dbReference type="HAMAP-Rule" id="MF_03225"/>
    </source>
</evidence>
<dbReference type="Pfam" id="PF14310">
    <property type="entry name" value="Fn3-like"/>
    <property type="match status" value="1"/>
</dbReference>
<dbReference type="GO" id="GO:0030170">
    <property type="term" value="F:pyridoxal phosphate binding"/>
    <property type="evidence" value="ECO:0007669"/>
    <property type="project" value="UniProtKB-UniRule"/>
</dbReference>
<name>A0A803MS32_CHEQI</name>
<dbReference type="InterPro" id="IPR044993">
    <property type="entry name" value="BXL"/>
</dbReference>
<dbReference type="SUPFAM" id="SSF52279">
    <property type="entry name" value="Beta-D-glucan exohydrolase, C-terminal domain"/>
    <property type="match status" value="1"/>
</dbReference>
<dbReference type="SMART" id="SM01217">
    <property type="entry name" value="Fn3_like"/>
    <property type="match status" value="1"/>
</dbReference>
<dbReference type="GO" id="GO:0046556">
    <property type="term" value="F:alpha-L-arabinofuranosidase activity"/>
    <property type="evidence" value="ECO:0007669"/>
    <property type="project" value="TreeGrafter"/>
</dbReference>
<protein>
    <recommendedName>
        <fullName evidence="8">Pyridoxal phosphate homeostasis protein</fullName>
        <shortName evidence="8">PLP homeostasis protein</shortName>
    </recommendedName>
</protein>
<organism evidence="10 11">
    <name type="scientific">Chenopodium quinoa</name>
    <name type="common">Quinoa</name>
    <dbReference type="NCBI Taxonomy" id="63459"/>
    <lineage>
        <taxon>Eukaryota</taxon>
        <taxon>Viridiplantae</taxon>
        <taxon>Streptophyta</taxon>
        <taxon>Embryophyta</taxon>
        <taxon>Tracheophyta</taxon>
        <taxon>Spermatophyta</taxon>
        <taxon>Magnoliopsida</taxon>
        <taxon>eudicotyledons</taxon>
        <taxon>Gunneridae</taxon>
        <taxon>Pentapetalae</taxon>
        <taxon>Caryophyllales</taxon>
        <taxon>Chenopodiaceae</taxon>
        <taxon>Chenopodioideae</taxon>
        <taxon>Atripliceae</taxon>
        <taxon>Chenopodium</taxon>
    </lineage>
</organism>
<dbReference type="Proteomes" id="UP000596660">
    <property type="component" value="Unplaced"/>
</dbReference>
<dbReference type="PROSITE" id="PS01211">
    <property type="entry name" value="UPF0001"/>
    <property type="match status" value="1"/>
</dbReference>
<dbReference type="InterPro" id="IPR029066">
    <property type="entry name" value="PLP-binding_barrel"/>
</dbReference>
<feature type="modified residue" description="N6-(pyridoxal phosphate)lysine" evidence="8">
    <location>
        <position position="43"/>
    </location>
</feature>
<dbReference type="FunFam" id="3.20.20.10:FF:000014">
    <property type="entry name" value="Pyridoxal phosphate homeostasis protein"/>
    <property type="match status" value="1"/>
</dbReference>
<evidence type="ECO:0000256" key="5">
    <source>
        <dbReference type="ARBA" id="ARBA00022801"/>
    </source>
</evidence>
<evidence type="ECO:0000256" key="7">
    <source>
        <dbReference type="ARBA" id="ARBA00023295"/>
    </source>
</evidence>
<dbReference type="Pfam" id="PF01915">
    <property type="entry name" value="Glyco_hydro_3_C"/>
    <property type="match status" value="1"/>
</dbReference>
<dbReference type="NCBIfam" id="TIGR00044">
    <property type="entry name" value="YggS family pyridoxal phosphate-dependent enzyme"/>
    <property type="match status" value="1"/>
</dbReference>
<keyword evidence="5" id="KW-0378">Hydrolase</keyword>
<dbReference type="Gene3D" id="3.20.20.10">
    <property type="entry name" value="Alanine racemase"/>
    <property type="match status" value="1"/>
</dbReference>
<dbReference type="InterPro" id="IPR013783">
    <property type="entry name" value="Ig-like_fold"/>
</dbReference>
<dbReference type="Pfam" id="PF00933">
    <property type="entry name" value="Glyco_hydro_3"/>
    <property type="match status" value="1"/>
</dbReference>
<dbReference type="PANTHER" id="PTHR42721">
    <property type="entry name" value="SUGAR HYDROLASE-RELATED"/>
    <property type="match status" value="1"/>
</dbReference>
<dbReference type="GO" id="GO:0045493">
    <property type="term" value="P:xylan catabolic process"/>
    <property type="evidence" value="ECO:0007669"/>
    <property type="project" value="InterPro"/>
</dbReference>
<dbReference type="PANTHER" id="PTHR42721:SF3">
    <property type="entry name" value="BETA-D-XYLOSIDASE 5-RELATED"/>
    <property type="match status" value="1"/>
</dbReference>
<dbReference type="EnsemblPlants" id="AUR62034083-RA">
    <property type="protein sequence ID" value="AUR62034083-RA:cds"/>
    <property type="gene ID" value="AUR62034083"/>
</dbReference>
<evidence type="ECO:0000313" key="10">
    <source>
        <dbReference type="EnsemblPlants" id="AUR62034083-RA:cds"/>
    </source>
</evidence>
<dbReference type="Gramene" id="AUR62034083-RA">
    <property type="protein sequence ID" value="AUR62034083-RA:cds"/>
    <property type="gene ID" value="AUR62034083"/>
</dbReference>
<dbReference type="InterPro" id="IPR036962">
    <property type="entry name" value="Glyco_hydro_3_N_sf"/>
</dbReference>
<dbReference type="InterPro" id="IPR017853">
    <property type="entry name" value="GH"/>
</dbReference>
<keyword evidence="4" id="KW-0732">Signal</keyword>
<evidence type="ECO:0000256" key="3">
    <source>
        <dbReference type="ARBA" id="ARBA00022525"/>
    </source>
</evidence>
<dbReference type="GO" id="GO:0009044">
    <property type="term" value="F:xylan 1,4-beta-xylosidase activity"/>
    <property type="evidence" value="ECO:0007669"/>
    <property type="project" value="InterPro"/>
</dbReference>
<reference evidence="10" key="2">
    <citation type="submission" date="2021-03" db="UniProtKB">
        <authorList>
            <consortium name="EnsemblPlants"/>
        </authorList>
    </citation>
    <scope>IDENTIFICATION</scope>
</reference>
<dbReference type="HAMAP" id="MF_02087">
    <property type="entry name" value="PLP_homeostasis"/>
    <property type="match status" value="1"/>
</dbReference>
<dbReference type="SUPFAM" id="SSF51445">
    <property type="entry name" value="(Trans)glycosidases"/>
    <property type="match status" value="1"/>
</dbReference>
<dbReference type="AlphaFoldDB" id="A0A803MS32"/>